<evidence type="ECO:0000259" key="4">
    <source>
        <dbReference type="PROSITE" id="PS50932"/>
    </source>
</evidence>
<keyword evidence="3" id="KW-0804">Transcription</keyword>
<evidence type="ECO:0000313" key="5">
    <source>
        <dbReference type="EMBL" id="MBB6124841.1"/>
    </source>
</evidence>
<reference evidence="5 6" key="1">
    <citation type="submission" date="2020-08" db="EMBL/GenBank/DDBJ databases">
        <title>Genomic Encyclopedia of Type Strains, Phase IV (KMG-IV): sequencing the most valuable type-strain genomes for metagenomic binning, comparative biology and taxonomic classification.</title>
        <authorList>
            <person name="Goeker M."/>
        </authorList>
    </citation>
    <scope>NUCLEOTIDE SEQUENCE [LARGE SCALE GENOMIC DNA]</scope>
    <source>
        <strain evidence="5 6">DSM 102255</strain>
    </source>
</reference>
<keyword evidence="6" id="KW-1185">Reference proteome</keyword>
<protein>
    <submittedName>
        <fullName evidence="5">DNA-binding LacI/PurR family transcriptional regulator</fullName>
    </submittedName>
</protein>
<dbReference type="RefSeq" id="WP_184081139.1">
    <property type="nucleotide sequence ID" value="NZ_JACIJP010000004.1"/>
</dbReference>
<dbReference type="EMBL" id="JACIJP010000004">
    <property type="protein sequence ID" value="MBB6124841.1"/>
    <property type="molecule type" value="Genomic_DNA"/>
</dbReference>
<dbReference type="Proteomes" id="UP000552700">
    <property type="component" value="Unassembled WGS sequence"/>
</dbReference>
<dbReference type="AlphaFoldDB" id="A0A841J9L4"/>
<comment type="caution">
    <text evidence="5">The sequence shown here is derived from an EMBL/GenBank/DDBJ whole genome shotgun (WGS) entry which is preliminary data.</text>
</comment>
<dbReference type="InterPro" id="IPR010982">
    <property type="entry name" value="Lambda_DNA-bd_dom_sf"/>
</dbReference>
<accession>A0A841J9L4</accession>
<dbReference type="GO" id="GO:0000976">
    <property type="term" value="F:transcription cis-regulatory region binding"/>
    <property type="evidence" value="ECO:0007669"/>
    <property type="project" value="TreeGrafter"/>
</dbReference>
<dbReference type="SUPFAM" id="SSF53822">
    <property type="entry name" value="Periplasmic binding protein-like I"/>
    <property type="match status" value="1"/>
</dbReference>
<dbReference type="SUPFAM" id="SSF47413">
    <property type="entry name" value="lambda repressor-like DNA-binding domains"/>
    <property type="match status" value="1"/>
</dbReference>
<dbReference type="InterPro" id="IPR028082">
    <property type="entry name" value="Peripla_BP_I"/>
</dbReference>
<gene>
    <name evidence="5" type="ORF">FHS92_002594</name>
</gene>
<evidence type="ECO:0000256" key="2">
    <source>
        <dbReference type="ARBA" id="ARBA00023125"/>
    </source>
</evidence>
<dbReference type="PROSITE" id="PS50932">
    <property type="entry name" value="HTH_LACI_2"/>
    <property type="match status" value="1"/>
</dbReference>
<dbReference type="CDD" id="cd01392">
    <property type="entry name" value="HTH_LacI"/>
    <property type="match status" value="1"/>
</dbReference>
<dbReference type="Gene3D" id="1.10.260.40">
    <property type="entry name" value="lambda repressor-like DNA-binding domains"/>
    <property type="match status" value="1"/>
</dbReference>
<dbReference type="SMART" id="SM00354">
    <property type="entry name" value="HTH_LACI"/>
    <property type="match status" value="1"/>
</dbReference>
<dbReference type="GO" id="GO:0003700">
    <property type="term" value="F:DNA-binding transcription factor activity"/>
    <property type="evidence" value="ECO:0007669"/>
    <property type="project" value="TreeGrafter"/>
</dbReference>
<dbReference type="PANTHER" id="PTHR30146">
    <property type="entry name" value="LACI-RELATED TRANSCRIPTIONAL REPRESSOR"/>
    <property type="match status" value="1"/>
</dbReference>
<dbReference type="Gene3D" id="3.40.50.2300">
    <property type="match status" value="2"/>
</dbReference>
<dbReference type="Pfam" id="PF13377">
    <property type="entry name" value="Peripla_BP_3"/>
    <property type="match status" value="1"/>
</dbReference>
<dbReference type="InterPro" id="IPR000843">
    <property type="entry name" value="HTH_LacI"/>
</dbReference>
<sequence length="338" mass="36715">MTDKPHHVRTIADIARLAGVSPGTVSRALSGSTLVRETTRNQIIELAHEHGFTPNATARNLRMQRTGTIGVVVPLGHDVRQHISDPFFMQMIGQLADRLTERGYDLFLSRVVPSHPNWLSKIVDSGRVDGVIIIGQSDQFAVLDEVAARYRPMVVWGANNIGRTHCTVGSDNFLGGQIATRHLIERGCQRIAFFGNPVGPEIVHRLDGCRAALQEAGITEPLEIVPTLMAPETTHPMILDWLDRQQTPPDGIVAASDVIAMCALRALSDRGLRVPADVKLMGYDDLALAAQTMPPLSTIHQDIGEGAGHLVDLLFRRIAGEDAPSVVLNPSLVVRAST</sequence>
<dbReference type="PANTHER" id="PTHR30146:SF120">
    <property type="entry name" value="ALANINE RACEMASE"/>
    <property type="match status" value="1"/>
</dbReference>
<dbReference type="PROSITE" id="PS00356">
    <property type="entry name" value="HTH_LACI_1"/>
    <property type="match status" value="1"/>
</dbReference>
<evidence type="ECO:0000256" key="3">
    <source>
        <dbReference type="ARBA" id="ARBA00023163"/>
    </source>
</evidence>
<dbReference type="Pfam" id="PF00356">
    <property type="entry name" value="LacI"/>
    <property type="match status" value="1"/>
</dbReference>
<keyword evidence="1" id="KW-0805">Transcription regulation</keyword>
<proteinExistence type="predicted"/>
<evidence type="ECO:0000256" key="1">
    <source>
        <dbReference type="ARBA" id="ARBA00023015"/>
    </source>
</evidence>
<dbReference type="InterPro" id="IPR046335">
    <property type="entry name" value="LacI/GalR-like_sensor"/>
</dbReference>
<evidence type="ECO:0000313" key="6">
    <source>
        <dbReference type="Proteomes" id="UP000552700"/>
    </source>
</evidence>
<organism evidence="5 6">
    <name type="scientific">Sphingobium subterraneum</name>
    <dbReference type="NCBI Taxonomy" id="627688"/>
    <lineage>
        <taxon>Bacteria</taxon>
        <taxon>Pseudomonadati</taxon>
        <taxon>Pseudomonadota</taxon>
        <taxon>Alphaproteobacteria</taxon>
        <taxon>Sphingomonadales</taxon>
        <taxon>Sphingomonadaceae</taxon>
        <taxon>Sphingobium</taxon>
    </lineage>
</organism>
<keyword evidence="2 5" id="KW-0238">DNA-binding</keyword>
<name>A0A841J9L4_9SPHN</name>
<feature type="domain" description="HTH lacI-type" evidence="4">
    <location>
        <begin position="9"/>
        <end position="63"/>
    </location>
</feature>